<name>A0A4C1T4R9_EUMVA</name>
<comment type="caution">
    <text evidence="1">The sequence shown here is derived from an EMBL/GenBank/DDBJ whole genome shotgun (WGS) entry which is preliminary data.</text>
</comment>
<organism evidence="1 2">
    <name type="scientific">Eumeta variegata</name>
    <name type="common">Bagworm moth</name>
    <name type="synonym">Eumeta japonica</name>
    <dbReference type="NCBI Taxonomy" id="151549"/>
    <lineage>
        <taxon>Eukaryota</taxon>
        <taxon>Metazoa</taxon>
        <taxon>Ecdysozoa</taxon>
        <taxon>Arthropoda</taxon>
        <taxon>Hexapoda</taxon>
        <taxon>Insecta</taxon>
        <taxon>Pterygota</taxon>
        <taxon>Neoptera</taxon>
        <taxon>Endopterygota</taxon>
        <taxon>Lepidoptera</taxon>
        <taxon>Glossata</taxon>
        <taxon>Ditrysia</taxon>
        <taxon>Tineoidea</taxon>
        <taxon>Psychidae</taxon>
        <taxon>Oiketicinae</taxon>
        <taxon>Eumeta</taxon>
    </lineage>
</organism>
<accession>A0A4C1T4R9</accession>
<sequence>MGCDVDLLLVDGGAPIYGQYLRSSGCSAVAIGRLRSSPLDHPFRLACFCVSMFLRAALRSVGLRACMSVCGAAQCTSRGDNYATFAFVPVIYSG</sequence>
<dbReference type="Proteomes" id="UP000299102">
    <property type="component" value="Unassembled WGS sequence"/>
</dbReference>
<dbReference type="EMBL" id="BGZK01000035">
    <property type="protein sequence ID" value="GBP09412.1"/>
    <property type="molecule type" value="Genomic_DNA"/>
</dbReference>
<evidence type="ECO:0000313" key="2">
    <source>
        <dbReference type="Proteomes" id="UP000299102"/>
    </source>
</evidence>
<reference evidence="1 2" key="1">
    <citation type="journal article" date="2019" name="Commun. Biol.">
        <title>The bagworm genome reveals a unique fibroin gene that provides high tensile strength.</title>
        <authorList>
            <person name="Kono N."/>
            <person name="Nakamura H."/>
            <person name="Ohtoshi R."/>
            <person name="Tomita M."/>
            <person name="Numata K."/>
            <person name="Arakawa K."/>
        </authorList>
    </citation>
    <scope>NUCLEOTIDE SEQUENCE [LARGE SCALE GENOMIC DNA]</scope>
</reference>
<evidence type="ECO:0000313" key="1">
    <source>
        <dbReference type="EMBL" id="GBP09412.1"/>
    </source>
</evidence>
<gene>
    <name evidence="1" type="ORF">EVAR_5829_1</name>
</gene>
<keyword evidence="2" id="KW-1185">Reference proteome</keyword>
<dbReference type="AlphaFoldDB" id="A0A4C1T4R9"/>
<protein>
    <submittedName>
        <fullName evidence="1">Uncharacterized protein</fullName>
    </submittedName>
</protein>
<proteinExistence type="predicted"/>